<dbReference type="EMBL" id="CAUYUJ010009269">
    <property type="protein sequence ID" value="CAK0826270.1"/>
    <property type="molecule type" value="Genomic_DNA"/>
</dbReference>
<keyword evidence="1" id="KW-0732">Signal</keyword>
<proteinExistence type="predicted"/>
<reference evidence="3" key="1">
    <citation type="submission" date="2023-10" db="EMBL/GenBank/DDBJ databases">
        <authorList>
            <person name="Chen Y."/>
            <person name="Shah S."/>
            <person name="Dougan E. K."/>
            <person name="Thang M."/>
            <person name="Chan C."/>
        </authorList>
    </citation>
    <scope>NUCLEOTIDE SEQUENCE [LARGE SCALE GENOMIC DNA]</scope>
</reference>
<dbReference type="InterPro" id="IPR049625">
    <property type="entry name" value="Glyco_transf_61_cat"/>
</dbReference>
<gene>
    <name evidence="3" type="ORF">PCOR1329_LOCUS26190</name>
</gene>
<evidence type="ECO:0000256" key="1">
    <source>
        <dbReference type="SAM" id="SignalP"/>
    </source>
</evidence>
<sequence>MLPRTRLATSRYGVVELIKLLTFLPLAASLALPSVASRRECKPNETTNYSIRYGAKPSGSGNLWEYYHFLIDFAPAVLHFVRNDSAPCKRLQVPGWNGTNKFHLALPGQPQRSLEAHFEFLLGQPLGLTIEVASSFEAFAKNARTSGQVDWDCHGAGQWNQWAGFPAEYFVEFRDHAWGLPGVPPAQHRDVVAVRRERLQNYKGPPTGCSRRCLDERFYDRLLEVSLSHDWDTAVVALENQAIADQIALFSHASVIIAQHGAALSNIIFAPPGTLTVEVGKADFPCYKTLSAKLGLPFLHFDTDEFSDDIAQGISTALADDVGRGDKQLRELRDVIGRFVLPHDPDQRASHVRCPDFATCVGQQFGQ</sequence>
<dbReference type="Proteomes" id="UP001189429">
    <property type="component" value="Unassembled WGS sequence"/>
</dbReference>
<keyword evidence="4" id="KW-1185">Reference proteome</keyword>
<evidence type="ECO:0000313" key="3">
    <source>
        <dbReference type="EMBL" id="CAK0826270.1"/>
    </source>
</evidence>
<name>A0ABN9S3C8_9DINO</name>
<protein>
    <recommendedName>
        <fullName evidence="2">Glycosyltransferase 61 catalytic domain-containing protein</fullName>
    </recommendedName>
</protein>
<accession>A0ABN9S3C8</accession>
<evidence type="ECO:0000313" key="4">
    <source>
        <dbReference type="Proteomes" id="UP001189429"/>
    </source>
</evidence>
<organism evidence="3 4">
    <name type="scientific">Prorocentrum cordatum</name>
    <dbReference type="NCBI Taxonomy" id="2364126"/>
    <lineage>
        <taxon>Eukaryota</taxon>
        <taxon>Sar</taxon>
        <taxon>Alveolata</taxon>
        <taxon>Dinophyceae</taxon>
        <taxon>Prorocentrales</taxon>
        <taxon>Prorocentraceae</taxon>
        <taxon>Prorocentrum</taxon>
    </lineage>
</organism>
<dbReference type="Pfam" id="PF04577">
    <property type="entry name" value="Glyco_transf_61"/>
    <property type="match status" value="1"/>
</dbReference>
<evidence type="ECO:0000259" key="2">
    <source>
        <dbReference type="Pfam" id="PF04577"/>
    </source>
</evidence>
<feature type="chain" id="PRO_5046060852" description="Glycosyltransferase 61 catalytic domain-containing protein" evidence="1">
    <location>
        <begin position="32"/>
        <end position="367"/>
    </location>
</feature>
<feature type="signal peptide" evidence="1">
    <location>
        <begin position="1"/>
        <end position="31"/>
    </location>
</feature>
<feature type="domain" description="Glycosyltransferase 61 catalytic" evidence="2">
    <location>
        <begin position="66"/>
        <end position="275"/>
    </location>
</feature>
<comment type="caution">
    <text evidence="3">The sequence shown here is derived from an EMBL/GenBank/DDBJ whole genome shotgun (WGS) entry which is preliminary data.</text>
</comment>